<evidence type="ECO:0000313" key="1">
    <source>
        <dbReference type="EMBL" id="PIO59488.1"/>
    </source>
</evidence>
<proteinExistence type="predicted"/>
<dbReference type="EMBL" id="KZ357714">
    <property type="protein sequence ID" value="PIO59488.1"/>
    <property type="molecule type" value="Genomic_DNA"/>
</dbReference>
<protein>
    <submittedName>
        <fullName evidence="2">Uncharacterized protein</fullName>
    </submittedName>
</protein>
<evidence type="ECO:0000313" key="2">
    <source>
        <dbReference type="EMBL" id="PIO64463.1"/>
    </source>
</evidence>
<keyword evidence="3" id="KW-1185">Reference proteome</keyword>
<dbReference type="Proteomes" id="UP000230423">
    <property type="component" value="Unassembled WGS sequence"/>
</dbReference>
<accession>A0A2G9U2K1</accession>
<dbReference type="OrthoDB" id="5870173at2759"/>
<dbReference type="AlphaFoldDB" id="A0A2G9U2K1"/>
<organism evidence="2 3">
    <name type="scientific">Teladorsagia circumcincta</name>
    <name type="common">Brown stomach worm</name>
    <name type="synonym">Ostertagia circumcincta</name>
    <dbReference type="NCBI Taxonomy" id="45464"/>
    <lineage>
        <taxon>Eukaryota</taxon>
        <taxon>Metazoa</taxon>
        <taxon>Ecdysozoa</taxon>
        <taxon>Nematoda</taxon>
        <taxon>Chromadorea</taxon>
        <taxon>Rhabditida</taxon>
        <taxon>Rhabditina</taxon>
        <taxon>Rhabditomorpha</taxon>
        <taxon>Strongyloidea</taxon>
        <taxon>Trichostrongylidae</taxon>
        <taxon>Teladorsagia</taxon>
    </lineage>
</organism>
<dbReference type="EMBL" id="KZ349883">
    <property type="protein sequence ID" value="PIO64463.1"/>
    <property type="molecule type" value="Genomic_DNA"/>
</dbReference>
<sequence>MEIIDILSEVEADIVEEKKCTSYVGLPSPSVIKAKGPVKKRGSIKLEDDGRSQKVIAYITVE</sequence>
<evidence type="ECO:0000313" key="3">
    <source>
        <dbReference type="Proteomes" id="UP000230423"/>
    </source>
</evidence>
<gene>
    <name evidence="2" type="ORF">TELCIR_13908</name>
    <name evidence="1" type="ORF">TELCIR_19048</name>
</gene>
<reference evidence="2 3" key="1">
    <citation type="submission" date="2015-09" db="EMBL/GenBank/DDBJ databases">
        <title>Draft genome of the parasitic nematode Teladorsagia circumcincta isolate WARC Sus (inbred).</title>
        <authorList>
            <person name="Mitreva M."/>
        </authorList>
    </citation>
    <scope>NUCLEOTIDE SEQUENCE [LARGE SCALE GENOMIC DNA]</scope>
    <source>
        <strain evidence="2 3">S</strain>
    </source>
</reference>
<name>A0A2G9U2K1_TELCI</name>